<comment type="catalytic activity">
    <reaction evidence="8">
        <text>L-threonyl-[protein] + ATP = O-phospho-L-threonyl-[protein] + ADP + H(+)</text>
        <dbReference type="Rhea" id="RHEA:46608"/>
        <dbReference type="Rhea" id="RHEA-COMP:11060"/>
        <dbReference type="Rhea" id="RHEA-COMP:11605"/>
        <dbReference type="ChEBI" id="CHEBI:15378"/>
        <dbReference type="ChEBI" id="CHEBI:30013"/>
        <dbReference type="ChEBI" id="CHEBI:30616"/>
        <dbReference type="ChEBI" id="CHEBI:61977"/>
        <dbReference type="ChEBI" id="CHEBI:456216"/>
        <dbReference type="EC" id="2.7.11.1"/>
    </reaction>
</comment>
<keyword evidence="3" id="KW-0479">Metal-binding</keyword>
<evidence type="ECO:0000313" key="14">
    <source>
        <dbReference type="EMBL" id="KAK8743924.1"/>
    </source>
</evidence>
<evidence type="ECO:0000256" key="1">
    <source>
        <dbReference type="ARBA" id="ARBA00022527"/>
    </source>
</evidence>
<keyword evidence="5" id="KW-0418">Kinase</keyword>
<dbReference type="EMBL" id="JARKIK010000023">
    <property type="protein sequence ID" value="KAK8743924.1"/>
    <property type="molecule type" value="Genomic_DNA"/>
</dbReference>
<dbReference type="PROSITE" id="PS50011">
    <property type="entry name" value="PROTEIN_KINASE_DOM"/>
    <property type="match status" value="1"/>
</dbReference>
<comment type="caution">
    <text evidence="14">The sequence shown here is derived from an EMBL/GenBank/DDBJ whole genome shotgun (WGS) entry which is preliminary data.</text>
</comment>
<dbReference type="Pfam" id="PF20406">
    <property type="entry name" value="SAM_KSR1_N"/>
    <property type="match status" value="1"/>
</dbReference>
<dbReference type="Gene3D" id="3.30.200.20">
    <property type="entry name" value="Phosphorylase Kinase, domain 1"/>
    <property type="match status" value="1"/>
</dbReference>
<keyword evidence="1" id="KW-0723">Serine/threonine-protein kinase</keyword>
<dbReference type="PROSITE" id="PS50081">
    <property type="entry name" value="ZF_DAG_PE_2"/>
    <property type="match status" value="1"/>
</dbReference>
<keyword evidence="7 10" id="KW-0067">ATP-binding</keyword>
<sequence>MMSWGGGRLVGALQGEGPQQQVGGGGDVGVQEVIQRALETCETHHQFIASQAEHLERLRSQCATSAQLTQQEIRTLEGKLVKLFSLQLVTKRHLPRGVPLPLELQLYPSLKQWLQVVGLCKDSVTGMCQRVSTLEGLLEKRENELRNILSDYGADRSEAHKLARAMHNLKRYTEIQMQGQGGDWGSSELPLYWDSWERSCPPSPRPSHRTQRECRSSVSSSDGDGGSVTSGSTSGGAWSGDGSRTSGRGAPLSQRSSDDSSTPSSPPPPLSSVPPLSPGGPFHAPSNLTLPGSGSVFSEKRCTPPPTPNIIPKGKSSGDKKFPTTPPPGKKYQTCLLNPMQPLGRSTSHESQLAPRTEGHEQQSSTLLSHFLLRRKLNNFWLGGSMEQLATRRTRLHSESEASATGDNTGKKTDGSRSRTDVRELRTAQNSPAPSTLASPIKSPNYADPAEEENYTNKSTLGVPKSPRTPTLPGSMVHNVQHRFMKTIKSATCGYCHHKFTILSGLKCKECSFKCHRECEPKVPPSCGLPHAYLQIFTDTLKKGGMDGGSGLPIRGTPGIPHSHLNDVFSPPLQNSSKSYSQPSINIPSFQGPDSSSNTSSCNSSTPSSPAPIISASPAQQQAFRFPDVNEDTGDIPLEMRPLMHIAPPFPKAPLSASSTQSDVIDSRQSHDSDRTVSQTSGSGSTGTDDSERTIAGRVDSQDSTVSDGENADPRCTRQNSVSSVSQSLREWDIPYDELDRGEVIGRGRFGIVYSGNWHGLVAIKELRMDYVNDEKTLEAFKAEVSTFRKTRHENLVLFMGACMKPPRLAIVTSLCKGRTLYTHIHVQKDKFNMSKIIMIAQQISQGMGYLHARGIVHKDLKSKNIFLECGKVVITDFGLFNVTRLCHDTRRGNWLSIPPGWLCYLSPEVMRNLRVVQKQDDGLPFTTYSDVYGFGTVWYELLCGEWPHKGLPPEAIIWQVGRGMKPSLANLQASRDVKDILMACWSYRPDERPEFSTMQANLNKLPKKRLHRSPSHPIHLSRSAESVF</sequence>
<feature type="region of interest" description="Disordered" evidence="11">
    <location>
        <begin position="1007"/>
        <end position="1029"/>
    </location>
</feature>
<dbReference type="InterPro" id="IPR011009">
    <property type="entry name" value="Kinase-like_dom_sf"/>
</dbReference>
<protein>
    <recommendedName>
        <fullName evidence="16">Kinase suppressor of Ras 2</fullName>
    </recommendedName>
</protein>
<dbReference type="PROSITE" id="PS00108">
    <property type="entry name" value="PROTEIN_KINASE_ST"/>
    <property type="match status" value="1"/>
</dbReference>
<dbReference type="PANTHER" id="PTHR44329:SF253">
    <property type="entry name" value="KINASE SUPPRESSOR OF RAS 2"/>
    <property type="match status" value="1"/>
</dbReference>
<feature type="region of interest" description="Disordered" evidence="11">
    <location>
        <begin position="392"/>
        <end position="475"/>
    </location>
</feature>
<feature type="compositionally biased region" description="Basic and acidic residues" evidence="11">
    <location>
        <begin position="665"/>
        <end position="675"/>
    </location>
</feature>
<dbReference type="InterPro" id="IPR001245">
    <property type="entry name" value="Ser-Thr/Tyr_kinase_cat_dom"/>
</dbReference>
<dbReference type="InterPro" id="IPR046933">
    <property type="entry name" value="SAM_KSR1_N_sf"/>
</dbReference>
<name>A0AAW0Y182_CHEQU</name>
<feature type="compositionally biased region" description="Polar residues" evidence="11">
    <location>
        <begin position="427"/>
        <end position="438"/>
    </location>
</feature>
<dbReference type="InterPro" id="IPR046861">
    <property type="entry name" value="SAM_KSR1_N"/>
</dbReference>
<accession>A0AAW0Y182</accession>
<evidence type="ECO:0000256" key="11">
    <source>
        <dbReference type="SAM" id="MobiDB-lite"/>
    </source>
</evidence>
<feature type="compositionally biased region" description="Gly residues" evidence="11">
    <location>
        <begin position="223"/>
        <end position="239"/>
    </location>
</feature>
<gene>
    <name evidence="14" type="ORF">OTU49_000917</name>
</gene>
<dbReference type="InterPro" id="IPR025561">
    <property type="entry name" value="KSR_SAM-like_dom"/>
</dbReference>
<keyword evidence="4 10" id="KW-0547">Nucleotide-binding</keyword>
<dbReference type="Pfam" id="PF13543">
    <property type="entry name" value="SAM_KSR1"/>
    <property type="match status" value="1"/>
</dbReference>
<dbReference type="PANTHER" id="PTHR44329">
    <property type="entry name" value="SERINE/THREONINE-PROTEIN KINASE TNNI3K-RELATED"/>
    <property type="match status" value="1"/>
</dbReference>
<evidence type="ECO:0000256" key="8">
    <source>
        <dbReference type="ARBA" id="ARBA00047899"/>
    </source>
</evidence>
<evidence type="ECO:0000256" key="4">
    <source>
        <dbReference type="ARBA" id="ARBA00022741"/>
    </source>
</evidence>
<keyword evidence="2" id="KW-0808">Transferase</keyword>
<dbReference type="Gene3D" id="1.10.150.50">
    <property type="entry name" value="Transcription Factor, Ets-1"/>
    <property type="match status" value="1"/>
</dbReference>
<feature type="binding site" evidence="10">
    <location>
        <position position="765"/>
    </location>
    <ligand>
        <name>ATP</name>
        <dbReference type="ChEBI" id="CHEBI:30616"/>
    </ligand>
</feature>
<evidence type="ECO:0000256" key="3">
    <source>
        <dbReference type="ARBA" id="ARBA00022723"/>
    </source>
</evidence>
<organism evidence="14 15">
    <name type="scientific">Cherax quadricarinatus</name>
    <name type="common">Australian red claw crayfish</name>
    <dbReference type="NCBI Taxonomy" id="27406"/>
    <lineage>
        <taxon>Eukaryota</taxon>
        <taxon>Metazoa</taxon>
        <taxon>Ecdysozoa</taxon>
        <taxon>Arthropoda</taxon>
        <taxon>Crustacea</taxon>
        <taxon>Multicrustacea</taxon>
        <taxon>Malacostraca</taxon>
        <taxon>Eumalacostraca</taxon>
        <taxon>Eucarida</taxon>
        <taxon>Decapoda</taxon>
        <taxon>Pleocyemata</taxon>
        <taxon>Astacidea</taxon>
        <taxon>Parastacoidea</taxon>
        <taxon>Parastacidae</taxon>
        <taxon>Cherax</taxon>
    </lineage>
</organism>
<evidence type="ECO:0000256" key="10">
    <source>
        <dbReference type="PROSITE-ProRule" id="PRU10141"/>
    </source>
</evidence>
<dbReference type="InterPro" id="IPR017441">
    <property type="entry name" value="Protein_kinase_ATP_BS"/>
</dbReference>
<dbReference type="Pfam" id="PF07714">
    <property type="entry name" value="PK_Tyr_Ser-Thr"/>
    <property type="match status" value="1"/>
</dbReference>
<dbReference type="PROSITE" id="PS00107">
    <property type="entry name" value="PROTEIN_KINASE_ATP"/>
    <property type="match status" value="1"/>
</dbReference>
<feature type="domain" description="Phorbol-ester/DAG-type" evidence="13">
    <location>
        <begin position="481"/>
        <end position="527"/>
    </location>
</feature>
<feature type="compositionally biased region" description="Polar residues" evidence="11">
    <location>
        <begin position="572"/>
        <end position="594"/>
    </location>
</feature>
<feature type="domain" description="Protein kinase" evidence="12">
    <location>
        <begin position="739"/>
        <end position="1020"/>
    </location>
</feature>
<dbReference type="SUPFAM" id="SSF57889">
    <property type="entry name" value="Cysteine-rich domain"/>
    <property type="match status" value="1"/>
</dbReference>
<dbReference type="Pfam" id="PF00130">
    <property type="entry name" value="C1_1"/>
    <property type="match status" value="1"/>
</dbReference>
<dbReference type="PROSITE" id="PS00479">
    <property type="entry name" value="ZF_DAG_PE_1"/>
    <property type="match status" value="1"/>
</dbReference>
<dbReference type="InterPro" id="IPR002219">
    <property type="entry name" value="PKC_DAG/PE"/>
</dbReference>
<evidence type="ECO:0000256" key="6">
    <source>
        <dbReference type="ARBA" id="ARBA00022833"/>
    </source>
</evidence>
<feature type="compositionally biased region" description="Low complexity" evidence="11">
    <location>
        <begin position="595"/>
        <end position="614"/>
    </location>
</feature>
<evidence type="ECO:0000313" key="15">
    <source>
        <dbReference type="Proteomes" id="UP001445076"/>
    </source>
</evidence>
<dbReference type="InterPro" id="IPR051681">
    <property type="entry name" value="Ser/Thr_Kinases-Pseudokinases"/>
</dbReference>
<keyword evidence="15" id="KW-1185">Reference proteome</keyword>
<dbReference type="SMART" id="SM00220">
    <property type="entry name" value="S_TKc"/>
    <property type="match status" value="1"/>
</dbReference>
<evidence type="ECO:0000256" key="5">
    <source>
        <dbReference type="ARBA" id="ARBA00022777"/>
    </source>
</evidence>
<feature type="compositionally biased region" description="Pro residues" evidence="11">
    <location>
        <begin position="264"/>
        <end position="278"/>
    </location>
</feature>
<feature type="region of interest" description="Disordered" evidence="11">
    <location>
        <begin position="199"/>
        <end position="365"/>
    </location>
</feature>
<dbReference type="Proteomes" id="UP001445076">
    <property type="component" value="Unassembled WGS sequence"/>
</dbReference>
<feature type="compositionally biased region" description="Basic and acidic residues" evidence="11">
    <location>
        <begin position="409"/>
        <end position="426"/>
    </location>
</feature>
<evidence type="ECO:0000256" key="7">
    <source>
        <dbReference type="ARBA" id="ARBA00022840"/>
    </source>
</evidence>
<dbReference type="InterPro" id="IPR000719">
    <property type="entry name" value="Prot_kinase_dom"/>
</dbReference>
<dbReference type="InterPro" id="IPR046349">
    <property type="entry name" value="C1-like_sf"/>
</dbReference>
<comment type="catalytic activity">
    <reaction evidence="9">
        <text>L-seryl-[protein] + ATP = O-phospho-L-seryl-[protein] + ADP + H(+)</text>
        <dbReference type="Rhea" id="RHEA:17989"/>
        <dbReference type="Rhea" id="RHEA-COMP:9863"/>
        <dbReference type="Rhea" id="RHEA-COMP:11604"/>
        <dbReference type="ChEBI" id="CHEBI:15378"/>
        <dbReference type="ChEBI" id="CHEBI:29999"/>
        <dbReference type="ChEBI" id="CHEBI:30616"/>
        <dbReference type="ChEBI" id="CHEBI:83421"/>
        <dbReference type="ChEBI" id="CHEBI:456216"/>
        <dbReference type="EC" id="2.7.11.1"/>
    </reaction>
</comment>
<dbReference type="Gene3D" id="6.10.140.1120">
    <property type="match status" value="1"/>
</dbReference>
<evidence type="ECO:0000259" key="12">
    <source>
        <dbReference type="PROSITE" id="PS50011"/>
    </source>
</evidence>
<feature type="region of interest" description="Disordered" evidence="11">
    <location>
        <begin position="647"/>
        <end position="724"/>
    </location>
</feature>
<dbReference type="AlphaFoldDB" id="A0AAW0Y182"/>
<evidence type="ECO:0000259" key="13">
    <source>
        <dbReference type="PROSITE" id="PS50081"/>
    </source>
</evidence>
<evidence type="ECO:0000256" key="2">
    <source>
        <dbReference type="ARBA" id="ARBA00022679"/>
    </source>
</evidence>
<dbReference type="GO" id="GO:0006950">
    <property type="term" value="P:response to stress"/>
    <property type="evidence" value="ECO:0007669"/>
    <property type="project" value="UniProtKB-ARBA"/>
</dbReference>
<evidence type="ECO:0000256" key="9">
    <source>
        <dbReference type="ARBA" id="ARBA00048679"/>
    </source>
</evidence>
<evidence type="ECO:0008006" key="16">
    <source>
        <dbReference type="Google" id="ProtNLM"/>
    </source>
</evidence>
<dbReference type="GO" id="GO:0004674">
    <property type="term" value="F:protein serine/threonine kinase activity"/>
    <property type="evidence" value="ECO:0007669"/>
    <property type="project" value="UniProtKB-KW"/>
</dbReference>
<dbReference type="InterPro" id="IPR013761">
    <property type="entry name" value="SAM/pointed_sf"/>
</dbReference>
<feature type="region of interest" description="Disordered" evidence="11">
    <location>
        <begin position="548"/>
        <end position="614"/>
    </location>
</feature>
<dbReference type="Gene3D" id="3.30.60.20">
    <property type="match status" value="1"/>
</dbReference>
<dbReference type="InterPro" id="IPR008271">
    <property type="entry name" value="Ser/Thr_kinase_AS"/>
</dbReference>
<reference evidence="14 15" key="1">
    <citation type="journal article" date="2024" name="BMC Genomics">
        <title>Genome assembly of redclaw crayfish (Cherax quadricarinatus) provides insights into its immune adaptation and hypoxia tolerance.</title>
        <authorList>
            <person name="Liu Z."/>
            <person name="Zheng J."/>
            <person name="Li H."/>
            <person name="Fang K."/>
            <person name="Wang S."/>
            <person name="He J."/>
            <person name="Zhou D."/>
            <person name="Weng S."/>
            <person name="Chi M."/>
            <person name="Gu Z."/>
            <person name="He J."/>
            <person name="Li F."/>
            <person name="Wang M."/>
        </authorList>
    </citation>
    <scope>NUCLEOTIDE SEQUENCE [LARGE SCALE GENOMIC DNA]</scope>
    <source>
        <strain evidence="14">ZL_2023a</strain>
    </source>
</reference>
<dbReference type="CDD" id="cd14063">
    <property type="entry name" value="PK_KSR"/>
    <property type="match status" value="1"/>
</dbReference>
<dbReference type="CDD" id="cd20812">
    <property type="entry name" value="C1_KSR"/>
    <property type="match status" value="1"/>
</dbReference>
<feature type="compositionally biased region" description="Polar residues" evidence="11">
    <location>
        <begin position="286"/>
        <end position="296"/>
    </location>
</feature>
<dbReference type="GO" id="GO:0046872">
    <property type="term" value="F:metal ion binding"/>
    <property type="evidence" value="ECO:0007669"/>
    <property type="project" value="UniProtKB-KW"/>
</dbReference>
<dbReference type="FunFam" id="1.10.510.10:FF:000107">
    <property type="entry name" value="kinase suppressor of Ras 1"/>
    <property type="match status" value="1"/>
</dbReference>
<dbReference type="FunFam" id="3.30.200.20:FF:000034">
    <property type="entry name" value="Kinase suppressor of Ras 1"/>
    <property type="match status" value="1"/>
</dbReference>
<feature type="compositionally biased region" description="Low complexity" evidence="11">
    <location>
        <begin position="251"/>
        <end position="263"/>
    </location>
</feature>
<dbReference type="GO" id="GO:0005524">
    <property type="term" value="F:ATP binding"/>
    <property type="evidence" value="ECO:0007669"/>
    <property type="project" value="UniProtKB-UniRule"/>
</dbReference>
<dbReference type="Gene3D" id="1.10.510.10">
    <property type="entry name" value="Transferase(Phosphotransferase) domain 1"/>
    <property type="match status" value="1"/>
</dbReference>
<dbReference type="SMART" id="SM00109">
    <property type="entry name" value="C1"/>
    <property type="match status" value="1"/>
</dbReference>
<keyword evidence="6" id="KW-0862">Zinc</keyword>
<proteinExistence type="predicted"/>
<dbReference type="SUPFAM" id="SSF56112">
    <property type="entry name" value="Protein kinase-like (PK-like)"/>
    <property type="match status" value="1"/>
</dbReference>